<name>D8RUP5_SELML</name>
<dbReference type="InterPro" id="IPR027272">
    <property type="entry name" value="Piezo"/>
</dbReference>
<keyword evidence="3" id="KW-1185">Reference proteome</keyword>
<dbReference type="OMA" id="GALIMNQ"/>
<evidence type="ECO:0000313" key="2">
    <source>
        <dbReference type="EMBL" id="EFJ24248.1"/>
    </source>
</evidence>
<dbReference type="HOGENOM" id="CLU_856830_0_0_1"/>
<dbReference type="GO" id="GO:0008381">
    <property type="term" value="F:mechanosensitive monoatomic ion channel activity"/>
    <property type="evidence" value="ECO:0007669"/>
    <property type="project" value="InterPro"/>
</dbReference>
<dbReference type="Proteomes" id="UP000001514">
    <property type="component" value="Unassembled WGS sequence"/>
</dbReference>
<dbReference type="KEGG" id="smo:SELMODRAFT_102144"/>
<proteinExistence type="predicted"/>
<dbReference type="STRING" id="88036.D8RUP5"/>
<organism evidence="3">
    <name type="scientific">Selaginella moellendorffii</name>
    <name type="common">Spikemoss</name>
    <dbReference type="NCBI Taxonomy" id="88036"/>
    <lineage>
        <taxon>Eukaryota</taxon>
        <taxon>Viridiplantae</taxon>
        <taxon>Streptophyta</taxon>
        <taxon>Embryophyta</taxon>
        <taxon>Tracheophyta</taxon>
        <taxon>Lycopodiopsida</taxon>
        <taxon>Selaginellales</taxon>
        <taxon>Selaginellaceae</taxon>
        <taxon>Selaginella</taxon>
    </lineage>
</organism>
<dbReference type="InParanoid" id="D8RUP5"/>
<evidence type="ECO:0000259" key="1">
    <source>
        <dbReference type="Pfam" id="PF12166"/>
    </source>
</evidence>
<dbReference type="PANTHER" id="PTHR13167:SF25">
    <property type="entry name" value="PIEZO-TYPE MECHANOSENSITIVE ION CHANNEL COMPONENT"/>
    <property type="match status" value="1"/>
</dbReference>
<dbReference type="GO" id="GO:0016020">
    <property type="term" value="C:membrane"/>
    <property type="evidence" value="ECO:0007669"/>
    <property type="project" value="InterPro"/>
</dbReference>
<dbReference type="AlphaFoldDB" id="D8RUP5"/>
<dbReference type="Pfam" id="PF12166">
    <property type="entry name" value="Piezo_cap"/>
    <property type="match status" value="2"/>
</dbReference>
<dbReference type="EMBL" id="GL377590">
    <property type="protein sequence ID" value="EFJ24248.1"/>
    <property type="molecule type" value="Genomic_DNA"/>
</dbReference>
<dbReference type="PANTHER" id="PTHR13167">
    <property type="entry name" value="PIEZO-TYPE MECHANOSENSITIVE ION CHANNEL COMPONENT"/>
    <property type="match status" value="1"/>
</dbReference>
<reference evidence="2 3" key="1">
    <citation type="journal article" date="2011" name="Science">
        <title>The Selaginella genome identifies genetic changes associated with the evolution of vascular plants.</title>
        <authorList>
            <person name="Banks J.A."/>
            <person name="Nishiyama T."/>
            <person name="Hasebe M."/>
            <person name="Bowman J.L."/>
            <person name="Gribskov M."/>
            <person name="dePamphilis C."/>
            <person name="Albert V.A."/>
            <person name="Aono N."/>
            <person name="Aoyama T."/>
            <person name="Ambrose B.A."/>
            <person name="Ashton N.W."/>
            <person name="Axtell M.J."/>
            <person name="Barker E."/>
            <person name="Barker M.S."/>
            <person name="Bennetzen J.L."/>
            <person name="Bonawitz N.D."/>
            <person name="Chapple C."/>
            <person name="Cheng C."/>
            <person name="Correa L.G."/>
            <person name="Dacre M."/>
            <person name="DeBarry J."/>
            <person name="Dreyer I."/>
            <person name="Elias M."/>
            <person name="Engstrom E.M."/>
            <person name="Estelle M."/>
            <person name="Feng L."/>
            <person name="Finet C."/>
            <person name="Floyd S.K."/>
            <person name="Frommer W.B."/>
            <person name="Fujita T."/>
            <person name="Gramzow L."/>
            <person name="Gutensohn M."/>
            <person name="Harholt J."/>
            <person name="Hattori M."/>
            <person name="Heyl A."/>
            <person name="Hirai T."/>
            <person name="Hiwatashi Y."/>
            <person name="Ishikawa M."/>
            <person name="Iwata M."/>
            <person name="Karol K.G."/>
            <person name="Koehler B."/>
            <person name="Kolukisaoglu U."/>
            <person name="Kubo M."/>
            <person name="Kurata T."/>
            <person name="Lalonde S."/>
            <person name="Li K."/>
            <person name="Li Y."/>
            <person name="Litt A."/>
            <person name="Lyons E."/>
            <person name="Manning G."/>
            <person name="Maruyama T."/>
            <person name="Michael T.P."/>
            <person name="Mikami K."/>
            <person name="Miyazaki S."/>
            <person name="Morinaga S."/>
            <person name="Murata T."/>
            <person name="Mueller-Roeber B."/>
            <person name="Nelson D.R."/>
            <person name="Obara M."/>
            <person name="Oguri Y."/>
            <person name="Olmstead R.G."/>
            <person name="Onodera N."/>
            <person name="Petersen B.L."/>
            <person name="Pils B."/>
            <person name="Prigge M."/>
            <person name="Rensing S.A."/>
            <person name="Riano-Pachon D.M."/>
            <person name="Roberts A.W."/>
            <person name="Sato Y."/>
            <person name="Scheller H.V."/>
            <person name="Schulz B."/>
            <person name="Schulz C."/>
            <person name="Shakirov E.V."/>
            <person name="Shibagaki N."/>
            <person name="Shinohara N."/>
            <person name="Shippen D.E."/>
            <person name="Soerensen I."/>
            <person name="Sotooka R."/>
            <person name="Sugimoto N."/>
            <person name="Sugita M."/>
            <person name="Sumikawa N."/>
            <person name="Tanurdzic M."/>
            <person name="Theissen G."/>
            <person name="Ulvskov P."/>
            <person name="Wakazuki S."/>
            <person name="Weng J.K."/>
            <person name="Willats W.W."/>
            <person name="Wipf D."/>
            <person name="Wolf P.G."/>
            <person name="Yang L."/>
            <person name="Zimmer A.D."/>
            <person name="Zhu Q."/>
            <person name="Mitros T."/>
            <person name="Hellsten U."/>
            <person name="Loque D."/>
            <person name="Otillar R."/>
            <person name="Salamov A."/>
            <person name="Schmutz J."/>
            <person name="Shapiro H."/>
            <person name="Lindquist E."/>
            <person name="Lucas S."/>
            <person name="Rokhsar D."/>
            <person name="Grigoriev I.V."/>
        </authorList>
    </citation>
    <scope>NUCLEOTIDE SEQUENCE [LARGE SCALE GENOMIC DNA]</scope>
</reference>
<dbReference type="Gramene" id="EFJ24248">
    <property type="protein sequence ID" value="EFJ24248"/>
    <property type="gene ID" value="SELMODRAFT_102144"/>
</dbReference>
<dbReference type="InterPro" id="IPR031334">
    <property type="entry name" value="Piezo_cap_dom"/>
</dbReference>
<dbReference type="eggNOG" id="KOG1893">
    <property type="taxonomic scope" value="Eukaryota"/>
</dbReference>
<evidence type="ECO:0000313" key="3">
    <source>
        <dbReference type="Proteomes" id="UP000001514"/>
    </source>
</evidence>
<feature type="domain" description="Piezo non-specific cation channel cap" evidence="1">
    <location>
        <begin position="228"/>
        <end position="297"/>
    </location>
</feature>
<sequence length="298" mass="33542">MLVKNFPWLIVIADDDFLQIYSSGNPTNFVNEITEAHFEISLRTAGGSFTFYRSQLCNLHSMADILDSGYDIDVDNALDSFDSKDVQMVCCEEDADSLWLIPPPTLRNLVKSFTEGVLLVPSWNFHRERPKSKETATFTGLPLAIKQLQEVLNGTLSSILVADLYPRYFRVTSGGEARLLEQTSATVSGNLTLNRETQAWWSFNVSSSGVCGDVTGPMAIAVSEEVPTVGRFIRLQCADLRMRIPYENFPSCDRLIAICEDIYAARAERELALEEGLFWTLVKIYRSPHILLEYTKTE</sequence>
<accession>D8RUP5</accession>
<protein>
    <recommendedName>
        <fullName evidence="1">Piezo non-specific cation channel cap domain-containing protein</fullName>
    </recommendedName>
</protein>
<gene>
    <name evidence="2" type="ORF">SELMODRAFT_102144</name>
</gene>
<feature type="domain" description="Piezo non-specific cation channel cap" evidence="1">
    <location>
        <begin position="72"/>
        <end position="227"/>
    </location>
</feature>